<protein>
    <submittedName>
        <fullName evidence="1">Uncharacterized protein</fullName>
    </submittedName>
</protein>
<proteinExistence type="predicted"/>
<gene>
    <name evidence="1" type="ORF">An17g02400</name>
</gene>
<accession>A0AAJ8BZJ6</accession>
<name>A0AAJ8BZJ6_ASPNG</name>
<reference evidence="1" key="2">
    <citation type="submission" date="2025-08" db="UniProtKB">
        <authorList>
            <consortium name="RefSeq"/>
        </authorList>
    </citation>
    <scope>IDENTIFICATION</scope>
</reference>
<dbReference type="GeneID" id="84593609"/>
<organism evidence="1">
    <name type="scientific">Aspergillus niger</name>
    <dbReference type="NCBI Taxonomy" id="5061"/>
    <lineage>
        <taxon>Eukaryota</taxon>
        <taxon>Fungi</taxon>
        <taxon>Dikarya</taxon>
        <taxon>Ascomycota</taxon>
        <taxon>Pezizomycotina</taxon>
        <taxon>Eurotiomycetes</taxon>
        <taxon>Eurotiomycetidae</taxon>
        <taxon>Eurotiales</taxon>
        <taxon>Aspergillaceae</taxon>
        <taxon>Aspergillus</taxon>
        <taxon>Aspergillus subgen. Circumdati</taxon>
    </lineage>
</organism>
<dbReference type="KEGG" id="ang:An17g02400"/>
<dbReference type="AlphaFoldDB" id="A0AAJ8BZJ6"/>
<sequence>MPFAVSYYVEWTKLFAVVSDQRIENPALLIQSYCFQLTFVYLEEFLVDLLKRFLDLDIFNKKYTTTQLNIIRINFNRYTLL</sequence>
<dbReference type="RefSeq" id="XP_059606822.1">
    <property type="nucleotide sequence ID" value="XM_059745523.1"/>
</dbReference>
<reference evidence="1" key="1">
    <citation type="submission" date="2025-02" db="EMBL/GenBank/DDBJ databases">
        <authorList>
            <consortium name="NCBI Genome Project"/>
        </authorList>
    </citation>
    <scope>NUCLEOTIDE SEQUENCE</scope>
</reference>
<evidence type="ECO:0000313" key="1">
    <source>
        <dbReference type="RefSeq" id="XP_059606822.1"/>
    </source>
</evidence>
<dbReference type="VEuPathDB" id="FungiDB:An17g02400"/>